<proteinExistence type="predicted"/>
<dbReference type="Proteomes" id="UP000005445">
    <property type="component" value="Segment"/>
</dbReference>
<protein>
    <submittedName>
        <fullName evidence="1">Gp194</fullName>
    </submittedName>
</protein>
<organism evidence="1 2">
    <name type="scientific">Bacillus phage W.Ph</name>
    <dbReference type="NCBI Taxonomy" id="764595"/>
    <lineage>
        <taxon>Viruses</taxon>
        <taxon>Duplodnaviria</taxon>
        <taxon>Heunggongvirae</taxon>
        <taxon>Uroviricota</taxon>
        <taxon>Caudoviricetes</taxon>
        <taxon>Herelleviridae</taxon>
        <taxon>Bastillevirinae</taxon>
        <taxon>Wphvirus</taxon>
        <taxon>Wphvirus WPh</taxon>
    </lineage>
</organism>
<sequence>MKKASKVELVKHIARELQFFPFDMRVSKVWNGALHGTEQKATTFVNLIIKGDYKKAATKYSYDELQDIIYFAE</sequence>
<dbReference type="GeneID" id="11536850"/>
<evidence type="ECO:0000313" key="2">
    <source>
        <dbReference type="Proteomes" id="UP000005445"/>
    </source>
</evidence>
<dbReference type="EMBL" id="HM144387">
    <property type="protein sequence ID" value="ADH03340.1"/>
    <property type="molecule type" value="Genomic_DNA"/>
</dbReference>
<name>G9B1U5_9CAUD</name>
<reference evidence="1 2" key="1">
    <citation type="submission" date="2013-01" db="EMBL/GenBank/DDBJ databases">
        <title>Large myovirus of Bacillus.</title>
        <authorList>
            <person name="Klumpp J."/>
            <person name="Beyer W."/>
            <person name="Loessner M.J."/>
        </authorList>
    </citation>
    <scope>NUCLEOTIDE SEQUENCE [LARGE SCALE GENOMIC DNA]</scope>
</reference>
<dbReference type="RefSeq" id="YP_004957209.1">
    <property type="nucleotide sequence ID" value="NC_016563.1"/>
</dbReference>
<evidence type="ECO:0000313" key="1">
    <source>
        <dbReference type="EMBL" id="ADH03340.1"/>
    </source>
</evidence>
<keyword evidence="2" id="KW-1185">Reference proteome</keyword>
<dbReference type="OrthoDB" id="20587at10239"/>
<accession>G9B1U5</accession>
<dbReference type="KEGG" id="vg:11536850"/>